<evidence type="ECO:0000256" key="5">
    <source>
        <dbReference type="ARBA" id="ARBA00023180"/>
    </source>
</evidence>
<dbReference type="GO" id="GO:0005886">
    <property type="term" value="C:plasma membrane"/>
    <property type="evidence" value="ECO:0007669"/>
    <property type="project" value="TreeGrafter"/>
</dbReference>
<proteinExistence type="inferred from homology"/>
<evidence type="ECO:0000256" key="3">
    <source>
        <dbReference type="ARBA" id="ARBA00022989"/>
    </source>
</evidence>
<keyword evidence="2" id="KW-0812">Transmembrane</keyword>
<protein>
    <submittedName>
        <fullName evidence="7">Uncharacterized protein</fullName>
    </submittedName>
</protein>
<comment type="similarity">
    <text evidence="6">Belongs to the NALF family.</text>
</comment>
<sequence>MCSEESYRQWVCGSLFPYFPGAGQLRVRPCRTECQRVEQKCPFFLPGDRAPPWDRAPVYPTQYAGEPTFLCLDPNIPETGDQLAKSSYGPQGCCYAHCGNELCHSGCRPNTTAGPTTSQHARHCSATPLTYPDQQRGAGLSACAPTFTMVASGGVATLPARHPPPCWTTVLLKLLFHMCVVVNTLNNSLLHLTARFALVQAILVRPLWESA</sequence>
<reference evidence="7" key="1">
    <citation type="submission" date="2020-11" db="EMBL/GenBank/DDBJ databases">
        <authorList>
            <person name="Tran Van P."/>
        </authorList>
    </citation>
    <scope>NUCLEOTIDE SEQUENCE</scope>
</reference>
<dbReference type="AlphaFoldDB" id="A0A7R9H049"/>
<evidence type="ECO:0000256" key="2">
    <source>
        <dbReference type="ARBA" id="ARBA00022692"/>
    </source>
</evidence>
<dbReference type="GO" id="GO:0098703">
    <property type="term" value="P:calcium ion import across plasma membrane"/>
    <property type="evidence" value="ECO:0007669"/>
    <property type="project" value="TreeGrafter"/>
</dbReference>
<dbReference type="GO" id="GO:0015275">
    <property type="term" value="F:stretch-activated, monoatomic cation-selective, calcium channel activity"/>
    <property type="evidence" value="ECO:0007669"/>
    <property type="project" value="TreeGrafter"/>
</dbReference>
<evidence type="ECO:0000256" key="6">
    <source>
        <dbReference type="ARBA" id="ARBA00029445"/>
    </source>
</evidence>
<dbReference type="PANTHER" id="PTHR15819:SF11">
    <property type="entry name" value="MID1, ISOFORM A"/>
    <property type="match status" value="1"/>
</dbReference>
<gene>
    <name evidence="7" type="ORF">TCEB3V08_LOCUS6874</name>
</gene>
<keyword evidence="3" id="KW-1133">Transmembrane helix</keyword>
<evidence type="ECO:0000256" key="1">
    <source>
        <dbReference type="ARBA" id="ARBA00004141"/>
    </source>
</evidence>
<keyword evidence="5" id="KW-0325">Glycoprotein</keyword>
<name>A0A7R9H049_TIMCR</name>
<dbReference type="EMBL" id="OC318780">
    <property type="protein sequence ID" value="CAD7403207.1"/>
    <property type="molecule type" value="Genomic_DNA"/>
</dbReference>
<dbReference type="PANTHER" id="PTHR15819">
    <property type="entry name" value="TRANSMEMBRANE PROTEIN FAM155"/>
    <property type="match status" value="1"/>
</dbReference>
<organism evidence="7">
    <name type="scientific">Timema cristinae</name>
    <name type="common">Walking stick</name>
    <dbReference type="NCBI Taxonomy" id="61476"/>
    <lineage>
        <taxon>Eukaryota</taxon>
        <taxon>Metazoa</taxon>
        <taxon>Ecdysozoa</taxon>
        <taxon>Arthropoda</taxon>
        <taxon>Hexapoda</taxon>
        <taxon>Insecta</taxon>
        <taxon>Pterygota</taxon>
        <taxon>Neoptera</taxon>
        <taxon>Polyneoptera</taxon>
        <taxon>Phasmatodea</taxon>
        <taxon>Timematodea</taxon>
        <taxon>Timematoidea</taxon>
        <taxon>Timematidae</taxon>
        <taxon>Timema</taxon>
    </lineage>
</organism>
<accession>A0A7R9H049</accession>
<evidence type="ECO:0000256" key="4">
    <source>
        <dbReference type="ARBA" id="ARBA00023136"/>
    </source>
</evidence>
<dbReference type="InterPro" id="IPR055288">
    <property type="entry name" value="NALCN_aux_factor_1/2"/>
</dbReference>
<evidence type="ECO:0000313" key="7">
    <source>
        <dbReference type="EMBL" id="CAD7403207.1"/>
    </source>
</evidence>
<keyword evidence="4" id="KW-0472">Membrane</keyword>
<comment type="subcellular location">
    <subcellularLocation>
        <location evidence="1">Membrane</location>
        <topology evidence="1">Multi-pass membrane protein</topology>
    </subcellularLocation>
</comment>